<protein>
    <submittedName>
        <fullName evidence="4">NB-ARC</fullName>
    </submittedName>
</protein>
<dbReference type="InterPro" id="IPR011990">
    <property type="entry name" value="TPR-like_helical_dom_sf"/>
</dbReference>
<dbReference type="Gene3D" id="3.40.50.1820">
    <property type="entry name" value="alpha/beta hydrolase"/>
    <property type="match status" value="1"/>
</dbReference>
<proteinExistence type="predicted"/>
<dbReference type="Pfam" id="PF13424">
    <property type="entry name" value="TPR_12"/>
    <property type="match status" value="2"/>
</dbReference>
<dbReference type="STRING" id="203124.Tery_1822"/>
<dbReference type="InterPro" id="IPR027417">
    <property type="entry name" value="P-loop_NTPase"/>
</dbReference>
<evidence type="ECO:0000313" key="4">
    <source>
        <dbReference type="EMBL" id="ABG51079.1"/>
    </source>
</evidence>
<feature type="repeat" description="TPR" evidence="1">
    <location>
        <begin position="837"/>
        <end position="870"/>
    </location>
</feature>
<feature type="repeat" description="TPR" evidence="1">
    <location>
        <begin position="753"/>
        <end position="786"/>
    </location>
</feature>
<name>Q114J5_TRIEI</name>
<dbReference type="ESTHER" id="triei-q114j5">
    <property type="family name" value="PGAP1"/>
</dbReference>
<feature type="repeat" description="TPR" evidence="1">
    <location>
        <begin position="795"/>
        <end position="828"/>
    </location>
</feature>
<dbReference type="PRINTS" id="PR00381">
    <property type="entry name" value="KINESINLIGHT"/>
</dbReference>
<feature type="repeat" description="TPR" evidence="1">
    <location>
        <begin position="921"/>
        <end position="954"/>
    </location>
</feature>
<feature type="domain" description="AB hydrolase-1" evidence="3">
    <location>
        <begin position="19"/>
        <end position="154"/>
    </location>
</feature>
<dbReference type="Gene3D" id="1.25.40.10">
    <property type="entry name" value="Tetratricopeptide repeat domain"/>
    <property type="match status" value="2"/>
</dbReference>
<dbReference type="HOGENOM" id="CLU_000288_125_8_3"/>
<dbReference type="PROSITE" id="PS50005">
    <property type="entry name" value="TPR"/>
    <property type="match status" value="5"/>
</dbReference>
<dbReference type="Pfam" id="PF12697">
    <property type="entry name" value="Abhydrolase_6"/>
    <property type="match status" value="1"/>
</dbReference>
<evidence type="ECO:0000259" key="3">
    <source>
        <dbReference type="Pfam" id="PF12697"/>
    </source>
</evidence>
<sequence length="977" mass="110831">MLGFFLVFDCKNYPPQGDVVFVHGLAGHPWGTWHPQNKKDKEDVDFLLCWLGEELQAHGIDVNVWSFGYDAPGFQYFGQGMPRFDLASNLLEYLQVYDIGKTSTSFPKRPLIFVTHSLGGLVVKEVIRTAQSFPEYLAIVKQVKGIVFLSTPHTGTHLANLIDHVGFLTRPTVNVEELKEHSPQLRDLNEWYRQNVGKLEIKTKVFYETKSLNGVLVVNEDSANPGIHDVKPIAVSAEDHNSIAKPGKNDLVYLSVRKFCQDIFALEESTSSQYLHQKYYIPGEASLENKVFVGREKELADVDKLLKNYQRVSIVSVSGMGGVGKTELCRRYAYAHKSAYPGGICWLEAPTENAGIQILRFAQNNFQLVFSSDQDLPERLRYCWQKWSEGNTLLIYNDVTDYNTQAKPFLPPDLSRFRVLLTTRKSFGSAFPELRLDVLKPLAGMKLLRSILGRKRLLLEPRKARELLIFLGYLPLGIELVGRYLDEYWQSLNRDGLALTKMLKRLERKSLEHQAMSSNELINYPYGVAEAIALSWEMLDENTQEIGLKLGLYALAPIRLWWDGIEDDEELEGWEIALGNLENLHLLKSVEPGVYILHSLVREFLQMKLKEYPRADELKRGICQVVAEAARNIPDNITVEQVKEVEVDIPHITEVAAVLTEYLSDDDLISPFNGLGRFYLGQALYSQAQLWLETGKEIAEKRLDKDNADIGNIYNSLALLYKSQGKYEAAEPLYLQAIETAKIALPENHPSIATGLNNLANLYYSQGKYEAAEPLYLQALEIKKIALPENHPQRASGLNNLAGLYYSQGKYEAAEPLYLQALEIDKIALPENHPQFATHLNNLAKLYRSQGKYEAAEPLYLQALEIDKIALPENHPQFATHLNNLAKLYRSQGKYEAAEPLYLQALEINKIALPENHPDIATDLNNLALLYESQGKYEAAEPLYLQALKILKQSLGEEHPNTQTVQKNYQNFLNEKK</sequence>
<dbReference type="eggNOG" id="COG1075">
    <property type="taxonomic scope" value="Bacteria"/>
</dbReference>
<dbReference type="PANTHER" id="PTHR47689:SF2">
    <property type="entry name" value="TETRATRICOPEPTIDE REPEAT (TPR)-LIKE SUPERFAMILY PROTEIN"/>
    <property type="match status" value="1"/>
</dbReference>
<dbReference type="eggNOG" id="COG0457">
    <property type="taxonomic scope" value="Bacteria"/>
</dbReference>
<reference evidence="4" key="1">
    <citation type="submission" date="2006-06" db="EMBL/GenBank/DDBJ databases">
        <title>Complete sequence of Trichodesmium erythraeum IMS101.</title>
        <authorList>
            <consortium name="US DOE Joint Genome Institute"/>
            <person name="Copeland A."/>
            <person name="Lucas S."/>
            <person name="Lapidus A."/>
            <person name="Barry K."/>
            <person name="Detter J.C."/>
            <person name="Glavina del Rio T."/>
            <person name="Hammon N."/>
            <person name="Israni S."/>
            <person name="Dalin E."/>
            <person name="Tice H."/>
            <person name="Pitluck S."/>
            <person name="Kiss H."/>
            <person name="Munk A.C."/>
            <person name="Brettin T."/>
            <person name="Bruce D."/>
            <person name="Han C."/>
            <person name="Tapia R."/>
            <person name="Gilna P."/>
            <person name="Schmutz J."/>
            <person name="Larimer F."/>
            <person name="Land M."/>
            <person name="Hauser L."/>
            <person name="Kyrpides N."/>
            <person name="Kim E."/>
            <person name="Richardson P."/>
        </authorList>
    </citation>
    <scope>NUCLEOTIDE SEQUENCE [LARGE SCALE GENOMIC DNA]</scope>
    <source>
        <strain evidence="4">IMS101</strain>
    </source>
</reference>
<dbReference type="PANTHER" id="PTHR47689">
    <property type="entry name" value="TETRATRICOPEPTIDE REPEAT (TPR)-LIKE SUPERFAMILY PROTEIN"/>
    <property type="match status" value="1"/>
</dbReference>
<dbReference type="RefSeq" id="WP_011611454.1">
    <property type="nucleotide sequence ID" value="NC_008312.1"/>
</dbReference>
<feature type="repeat" description="TPR" evidence="1">
    <location>
        <begin position="879"/>
        <end position="912"/>
    </location>
</feature>
<dbReference type="InterPro" id="IPR029058">
    <property type="entry name" value="AB_hydrolase_fold"/>
</dbReference>
<dbReference type="InterPro" id="IPR019734">
    <property type="entry name" value="TPR_rpt"/>
</dbReference>
<dbReference type="InterPro" id="IPR000073">
    <property type="entry name" value="AB_hydrolase_1"/>
</dbReference>
<dbReference type="SMART" id="SM00028">
    <property type="entry name" value="TPR"/>
    <property type="match status" value="7"/>
</dbReference>
<dbReference type="OrthoDB" id="582340at2"/>
<dbReference type="EMBL" id="CP000393">
    <property type="protein sequence ID" value="ABG51079.1"/>
    <property type="molecule type" value="Genomic_DNA"/>
</dbReference>
<gene>
    <name evidence="4" type="ordered locus">Tery_1822</name>
</gene>
<dbReference type="KEGG" id="ter:Tery_1822"/>
<dbReference type="SUPFAM" id="SSF52540">
    <property type="entry name" value="P-loop containing nucleoside triphosphate hydrolases"/>
    <property type="match status" value="1"/>
</dbReference>
<dbReference type="SUPFAM" id="SSF53474">
    <property type="entry name" value="alpha/beta-Hydrolases"/>
    <property type="match status" value="1"/>
</dbReference>
<dbReference type="SUPFAM" id="SSF48452">
    <property type="entry name" value="TPR-like"/>
    <property type="match status" value="2"/>
</dbReference>
<dbReference type="AlphaFoldDB" id="Q114J5"/>
<feature type="domain" description="NB-ARC" evidence="2">
    <location>
        <begin position="298"/>
        <end position="425"/>
    </location>
</feature>
<keyword evidence="1" id="KW-0802">TPR repeat</keyword>
<evidence type="ECO:0000256" key="1">
    <source>
        <dbReference type="PROSITE-ProRule" id="PRU00339"/>
    </source>
</evidence>
<dbReference type="eggNOG" id="COG3903">
    <property type="taxonomic scope" value="Bacteria"/>
</dbReference>
<evidence type="ECO:0000259" key="2">
    <source>
        <dbReference type="Pfam" id="PF00931"/>
    </source>
</evidence>
<dbReference type="GO" id="GO:0043531">
    <property type="term" value="F:ADP binding"/>
    <property type="evidence" value="ECO:0007669"/>
    <property type="project" value="InterPro"/>
</dbReference>
<dbReference type="Pfam" id="PF00931">
    <property type="entry name" value="NB-ARC"/>
    <property type="match status" value="1"/>
</dbReference>
<dbReference type="Gene3D" id="3.40.50.300">
    <property type="entry name" value="P-loop containing nucleotide triphosphate hydrolases"/>
    <property type="match status" value="1"/>
</dbReference>
<dbReference type="Pfam" id="PF13374">
    <property type="entry name" value="TPR_10"/>
    <property type="match status" value="2"/>
</dbReference>
<dbReference type="InterPro" id="IPR002182">
    <property type="entry name" value="NB-ARC"/>
</dbReference>
<organism evidence="4">
    <name type="scientific">Trichodesmium erythraeum (strain IMS101)</name>
    <dbReference type="NCBI Taxonomy" id="203124"/>
    <lineage>
        <taxon>Bacteria</taxon>
        <taxon>Bacillati</taxon>
        <taxon>Cyanobacteriota</taxon>
        <taxon>Cyanophyceae</taxon>
        <taxon>Oscillatoriophycideae</taxon>
        <taxon>Oscillatoriales</taxon>
        <taxon>Microcoleaceae</taxon>
        <taxon>Trichodesmium</taxon>
    </lineage>
</organism>
<accession>Q114J5</accession>